<protein>
    <submittedName>
        <fullName evidence="3">Uncharacterized protein</fullName>
    </submittedName>
</protein>
<feature type="compositionally biased region" description="Basic and acidic residues" evidence="1">
    <location>
        <begin position="147"/>
        <end position="162"/>
    </location>
</feature>
<dbReference type="RefSeq" id="WP_173084422.1">
    <property type="nucleotide sequence ID" value="NZ_BLTE01000009.1"/>
</dbReference>
<dbReference type="Proteomes" id="UP000494245">
    <property type="component" value="Unassembled WGS sequence"/>
</dbReference>
<feature type="signal peptide" evidence="2">
    <location>
        <begin position="1"/>
        <end position="25"/>
    </location>
</feature>
<organism evidence="3 4">
    <name type="scientific">Fundidesulfovibrio magnetotacticus</name>
    <dbReference type="NCBI Taxonomy" id="2730080"/>
    <lineage>
        <taxon>Bacteria</taxon>
        <taxon>Pseudomonadati</taxon>
        <taxon>Thermodesulfobacteriota</taxon>
        <taxon>Desulfovibrionia</taxon>
        <taxon>Desulfovibrionales</taxon>
        <taxon>Desulfovibrionaceae</taxon>
        <taxon>Fundidesulfovibrio</taxon>
    </lineage>
</organism>
<name>A0A6V8LRP7_9BACT</name>
<feature type="chain" id="PRO_5029017213" evidence="2">
    <location>
        <begin position="26"/>
        <end position="223"/>
    </location>
</feature>
<evidence type="ECO:0000256" key="2">
    <source>
        <dbReference type="SAM" id="SignalP"/>
    </source>
</evidence>
<sequence>MKASRRIALLALAGLLTLLPGTAMAQTVCMVSALEGQAALTRQPGKRLEMTTFRKLLPGDRVELPAGSRLRLSYLAQNRAEEWTGPAELAIETASAREATGRAPVVTSLGLDAGAIKDSPVLSTQGELVAGQLTVRGAAAPAPQDAPLDRAGKEELRKAQAERQRLAKALPPGDAAPQMVYLAALERLGQRAAMAALLEDLLAQNGPNPALESLLAGLHAPAP</sequence>
<proteinExistence type="predicted"/>
<evidence type="ECO:0000313" key="3">
    <source>
        <dbReference type="EMBL" id="GFK94394.1"/>
    </source>
</evidence>
<comment type="caution">
    <text evidence="3">The sequence shown here is derived from an EMBL/GenBank/DDBJ whole genome shotgun (WGS) entry which is preliminary data.</text>
</comment>
<accession>A0A6V8LRP7</accession>
<dbReference type="AlphaFoldDB" id="A0A6V8LRP7"/>
<gene>
    <name evidence="3" type="ORF">NNJEOMEG_02238</name>
</gene>
<evidence type="ECO:0000313" key="4">
    <source>
        <dbReference type="Proteomes" id="UP000494245"/>
    </source>
</evidence>
<reference evidence="3 4" key="1">
    <citation type="submission" date="2020-04" db="EMBL/GenBank/DDBJ databases">
        <authorList>
            <consortium name="Desulfovibrio sp. FSS-1 genome sequencing consortium"/>
            <person name="Shimoshige H."/>
            <person name="Kobayashi H."/>
            <person name="Maekawa T."/>
        </authorList>
    </citation>
    <scope>NUCLEOTIDE SEQUENCE [LARGE SCALE GENOMIC DNA]</scope>
    <source>
        <strain evidence="3 4">SIID29052-01</strain>
    </source>
</reference>
<keyword evidence="4" id="KW-1185">Reference proteome</keyword>
<feature type="region of interest" description="Disordered" evidence="1">
    <location>
        <begin position="139"/>
        <end position="162"/>
    </location>
</feature>
<keyword evidence="2" id="KW-0732">Signal</keyword>
<dbReference type="EMBL" id="BLTE01000009">
    <property type="protein sequence ID" value="GFK94394.1"/>
    <property type="molecule type" value="Genomic_DNA"/>
</dbReference>
<reference evidence="3 4" key="2">
    <citation type="submission" date="2020-05" db="EMBL/GenBank/DDBJ databases">
        <title>Draft genome sequence of Desulfovibrio sp. strainFSS-1.</title>
        <authorList>
            <person name="Shimoshige H."/>
            <person name="Kobayashi H."/>
            <person name="Maekawa T."/>
        </authorList>
    </citation>
    <scope>NUCLEOTIDE SEQUENCE [LARGE SCALE GENOMIC DNA]</scope>
    <source>
        <strain evidence="3 4">SIID29052-01</strain>
    </source>
</reference>
<evidence type="ECO:0000256" key="1">
    <source>
        <dbReference type="SAM" id="MobiDB-lite"/>
    </source>
</evidence>